<dbReference type="SUPFAM" id="SSF48403">
    <property type="entry name" value="Ankyrin repeat"/>
    <property type="match status" value="1"/>
</dbReference>
<dbReference type="InterPro" id="IPR027417">
    <property type="entry name" value="P-loop_NTPase"/>
</dbReference>
<reference evidence="2" key="2">
    <citation type="submission" date="2020-05" db="UniProtKB">
        <authorList>
            <consortium name="EnsemblMetazoa"/>
        </authorList>
    </citation>
    <scope>IDENTIFICATION</scope>
    <source>
        <strain evidence="2">Ngousso</strain>
    </source>
</reference>
<dbReference type="Proteomes" id="UP001105220">
    <property type="component" value="Unplaced"/>
</dbReference>
<dbReference type="VEuPathDB" id="VectorBase:ACMO_010977"/>
<keyword evidence="3" id="KW-1185">Reference proteome</keyword>
<evidence type="ECO:0000256" key="1">
    <source>
        <dbReference type="SAM" id="MobiDB-lite"/>
    </source>
</evidence>
<dbReference type="VEuPathDB" id="VectorBase:ACON029316"/>
<proteinExistence type="predicted"/>
<dbReference type="GeneID" id="120956365"/>
<dbReference type="RefSeq" id="XP_049465095.1">
    <property type="nucleotide sequence ID" value="XM_049609138.1"/>
</dbReference>
<evidence type="ECO:0000313" key="3">
    <source>
        <dbReference type="Proteomes" id="UP001105220"/>
    </source>
</evidence>
<dbReference type="SUPFAM" id="SSF52540">
    <property type="entry name" value="P-loop containing nucleoside triphosphate hydrolases"/>
    <property type="match status" value="1"/>
</dbReference>
<sequence>MFGKRPSDNTLQTPNDGSAPGPSKKTKADPKRRTLQCFTHGIAYQVKLLVLFTQTLNRQMQQDKSIFCNLKSEDPEGGKFDDLLFEYEYGDQKGNFFFQAKHKADPNQYQITLNDLITTRQNDAPFAIAPLFQSFYDKLQHGSDDVEPVLMLCTNADRSPEVQELTKPYTFAFKWLEETFGSIADSNTSFSQIDLDKFKQLNKYTQFYRSLSECSECMRLAGALADAIYNRKPATLKDPLFSKYCKAIVENIVDVSRSIKKDSYKIKTQFFNSNDLFLEQFKQQYEQLDGKVDALKDAEDKGICCSKGFIDRGSDRFDYSSNSYLPVDTVSNALVEKFFQSFVLITGTLNEVQLTEECKKQFESVSMVEGGCAHGMVFEELFNYVKDPDPEPLENEQIERIWKTTFYQLQFLQLKGFTVSRQQELEKLGLRLQESKVKATPLYQELLARMSSNSSPSVKEHAYDTLVVHEIIKAGLTEIRNPFEFLIIQESTFEQWQDTVESVLYWLTAPLVLIVEVQNESKKHELVKVLKKVKPKQTHSRMIIILSPATVISQGNINVSCLSDQSYAVLDQRQLTLHGTIVSVRDLIRDMDKLSFLIYLLSLKELSLSLNQERFSTLKDKYVTRGLIQDDNPNEIDLNEVESKRIVILDAPGNGKSSYISWLAQHLETKNSEQWILRFNAIEYSYDLNEIAKECETNAMTELRAVQILFQFAYMTAQLGNIHQSSDVTTKSQRQTAKSCAEALRIENGAFVLDETKAVAFSHEQLTLLRLFVSKLNGRNMIIFFDGFDEVSPNYETVALSLLSMLDRLDGISRMWIASRPYKLKAKFKQALRDVCFLQVGKFSEEVQLTYLKNRLRRITPYTDENKVTRSKLMELSFKFLTTIEDYIRELRQQFLFFEMMFEVLIKDYFCPATLTLQIDVLHGYMKGMELTQLIERFIKLKLEIVDTSKMGLASAGAATVEAQNRAAKRAHEALQGHMALGYYVFAHFYLSKRVIDPQDSEFDADALTKAKEYMQELQTANEKTGLVERIVDDRPIFVHRIIEEYFAMRHLFEGRAKESNTRHVRLFYAELRKFNFNWSYGDMMDRFSIMDGNNVLPLHLTVLETDGRAIKRILDTDPDAIEKRDAFGRTALHLAMFRLAIHQHRPILEQMIALAAERHCIQVQDTLFGWQAIDYALMVESLEMVRALSLKQGFLKDTVDSRLVLALKILNTLALRCNDGELEQHILCPLLSNNYLRPYCLHEWHDKAPETAEYAGATYCLLDAWRFLPEPSWVVQFKGQSDNSNSSLKRLVANFSETFMSRNRLFFVCREHMGLMARFEKMSEMPPKYIDIRVYVDEPSLIGDLRGLDSTVVNGALTRLKNRALTNRVVHVLLVLFYGSEDDDTLA</sequence>
<reference key="1">
    <citation type="journal article" date="2019" name="Genes (Basel)">
        <title>A High-Quality De novo Genome Assembly from a Single Mosquito Using PacBio Sequencing.</title>
        <authorList>
            <person name="Kingan S.B."/>
            <person name="Heaton H."/>
            <person name="Cudini J."/>
            <person name="Lambert C.C."/>
            <person name="Baybayan P."/>
            <person name="Galvin B.D."/>
            <person name="Durbin R."/>
            <person name="Korlach J."/>
            <person name="Lawniczak M.K.N."/>
        </authorList>
    </citation>
    <scope>NUCLEOTIDE SEQUENCE [LARGE SCALE GENOMIC DNA]</scope>
    <source>
        <strain>Mali-NIH</strain>
    </source>
</reference>
<dbReference type="Gene3D" id="1.25.40.20">
    <property type="entry name" value="Ankyrin repeat-containing domain"/>
    <property type="match status" value="1"/>
</dbReference>
<evidence type="ECO:0000313" key="2">
    <source>
        <dbReference type="EnsemblMetazoa" id="ACON029316-PA"/>
    </source>
</evidence>
<accession>A0A6E8W9N4</accession>
<dbReference type="Gene3D" id="3.40.50.300">
    <property type="entry name" value="P-loop containing nucleotide triphosphate hydrolases"/>
    <property type="match status" value="1"/>
</dbReference>
<dbReference type="EnsemblMetazoa" id="ACON029316-RA">
    <property type="protein sequence ID" value="ACON029316-PA"/>
    <property type="gene ID" value="ACON029316"/>
</dbReference>
<dbReference type="VEuPathDB" id="VectorBase:ACON2_033528"/>
<dbReference type="VEuPathDB" id="VectorBase:ACMO_013527"/>
<name>A0A6E8W9N4_ANOCL</name>
<organism evidence="2 3">
    <name type="scientific">Anopheles coluzzii</name>
    <name type="common">African malaria mosquito</name>
    <dbReference type="NCBI Taxonomy" id="1518534"/>
    <lineage>
        <taxon>Eukaryota</taxon>
        <taxon>Metazoa</taxon>
        <taxon>Ecdysozoa</taxon>
        <taxon>Arthropoda</taxon>
        <taxon>Hexapoda</taxon>
        <taxon>Insecta</taxon>
        <taxon>Pterygota</taxon>
        <taxon>Neoptera</taxon>
        <taxon>Endopterygota</taxon>
        <taxon>Diptera</taxon>
        <taxon>Nematocera</taxon>
        <taxon>Culicoidea</taxon>
        <taxon>Culicidae</taxon>
        <taxon>Anophelinae</taxon>
        <taxon>Anopheles</taxon>
    </lineage>
</organism>
<feature type="region of interest" description="Disordered" evidence="1">
    <location>
        <begin position="1"/>
        <end position="31"/>
    </location>
</feature>
<protein>
    <submittedName>
        <fullName evidence="2">Uncharacterized protein</fullName>
    </submittedName>
</protein>
<dbReference type="InterPro" id="IPR036770">
    <property type="entry name" value="Ankyrin_rpt-contain_sf"/>
</dbReference>